<dbReference type="AlphaFoldDB" id="A0A2G9QGT3"/>
<evidence type="ECO:0000313" key="3">
    <source>
        <dbReference type="Proteomes" id="UP000228934"/>
    </source>
</evidence>
<evidence type="ECO:0000256" key="1">
    <source>
        <dbReference type="SAM" id="MobiDB-lite"/>
    </source>
</evidence>
<evidence type="ECO:0000313" key="2">
    <source>
        <dbReference type="EMBL" id="PIO14715.1"/>
    </source>
</evidence>
<reference evidence="3" key="1">
    <citation type="journal article" date="2017" name="Nat. Commun.">
        <title>The North American bullfrog draft genome provides insight into hormonal regulation of long noncoding RNA.</title>
        <authorList>
            <person name="Hammond S.A."/>
            <person name="Warren R.L."/>
            <person name="Vandervalk B.P."/>
            <person name="Kucuk E."/>
            <person name="Khan H."/>
            <person name="Gibb E.A."/>
            <person name="Pandoh P."/>
            <person name="Kirk H."/>
            <person name="Zhao Y."/>
            <person name="Jones M."/>
            <person name="Mungall A.J."/>
            <person name="Coope R."/>
            <person name="Pleasance S."/>
            <person name="Moore R.A."/>
            <person name="Holt R.A."/>
            <person name="Round J.M."/>
            <person name="Ohora S."/>
            <person name="Walle B.V."/>
            <person name="Veldhoen N."/>
            <person name="Helbing C.C."/>
            <person name="Birol I."/>
        </authorList>
    </citation>
    <scope>NUCLEOTIDE SEQUENCE [LARGE SCALE GENOMIC DNA]</scope>
</reference>
<dbReference type="Proteomes" id="UP000228934">
    <property type="component" value="Unassembled WGS sequence"/>
</dbReference>
<organism evidence="2 3">
    <name type="scientific">Aquarana catesbeiana</name>
    <name type="common">American bullfrog</name>
    <name type="synonym">Rana catesbeiana</name>
    <dbReference type="NCBI Taxonomy" id="8400"/>
    <lineage>
        <taxon>Eukaryota</taxon>
        <taxon>Metazoa</taxon>
        <taxon>Chordata</taxon>
        <taxon>Craniata</taxon>
        <taxon>Vertebrata</taxon>
        <taxon>Euteleostomi</taxon>
        <taxon>Amphibia</taxon>
        <taxon>Batrachia</taxon>
        <taxon>Anura</taxon>
        <taxon>Neobatrachia</taxon>
        <taxon>Ranoidea</taxon>
        <taxon>Ranidae</taxon>
        <taxon>Aquarana</taxon>
    </lineage>
</organism>
<sequence>MIWSQVGAIFPLIVSMPLREKEPIASAAADGSANPPQRPLLSETRPPAEEEDTGVMAAIYHNKDIPLQTADVYRHGAVRKLLKPPQND</sequence>
<dbReference type="EMBL" id="KV993999">
    <property type="protein sequence ID" value="PIO14715.1"/>
    <property type="molecule type" value="Genomic_DNA"/>
</dbReference>
<keyword evidence="3" id="KW-1185">Reference proteome</keyword>
<name>A0A2G9QGT3_AQUCT</name>
<feature type="region of interest" description="Disordered" evidence="1">
    <location>
        <begin position="24"/>
        <end position="52"/>
    </location>
</feature>
<gene>
    <name evidence="2" type="ORF">AB205_0222150</name>
</gene>
<proteinExistence type="predicted"/>
<protein>
    <submittedName>
        <fullName evidence="2">Uncharacterized protein</fullName>
    </submittedName>
</protein>
<accession>A0A2G9QGT3</accession>